<dbReference type="InterPro" id="IPR020904">
    <property type="entry name" value="Sc_DH/Rdtase_CS"/>
</dbReference>
<comment type="catalytic activity">
    <reaction evidence="8">
        <text>(S)-acetoin + NAD(+) = diacetyl + NADH + H(+)</text>
        <dbReference type="Rhea" id="RHEA:27286"/>
        <dbReference type="ChEBI" id="CHEBI:15378"/>
        <dbReference type="ChEBI" id="CHEBI:15687"/>
        <dbReference type="ChEBI" id="CHEBI:16583"/>
        <dbReference type="ChEBI" id="CHEBI:57540"/>
        <dbReference type="ChEBI" id="CHEBI:57945"/>
        <dbReference type="EC" id="1.1.1.304"/>
    </reaction>
</comment>
<dbReference type="PANTHER" id="PTHR24321:SF8">
    <property type="entry name" value="ESTRADIOL 17-BETA-DEHYDROGENASE 8-RELATED"/>
    <property type="match status" value="1"/>
</dbReference>
<protein>
    <recommendedName>
        <fullName evidence="4">Diacetyl reductase [(S)-acetoin forming]</fullName>
        <ecNumber evidence="3">1.1.1.304</ecNumber>
    </recommendedName>
    <alternativeName>
        <fullName evidence="6">Acetoin(diacetyl) reductase</fullName>
    </alternativeName>
    <alternativeName>
        <fullName evidence="7">Meso-2,3-butanediol dehydrogenase</fullName>
    </alternativeName>
</protein>
<evidence type="ECO:0000256" key="2">
    <source>
        <dbReference type="ARBA" id="ARBA00006484"/>
    </source>
</evidence>
<evidence type="ECO:0000313" key="10">
    <source>
        <dbReference type="Proteomes" id="UP000219412"/>
    </source>
</evidence>
<dbReference type="FunFam" id="3.40.50.720:FF:000084">
    <property type="entry name" value="Short-chain dehydrogenase reductase"/>
    <property type="match status" value="1"/>
</dbReference>
<dbReference type="InterPro" id="IPR036291">
    <property type="entry name" value="NAD(P)-bd_dom_sf"/>
</dbReference>
<dbReference type="PRINTS" id="PR00080">
    <property type="entry name" value="SDRFAMILY"/>
</dbReference>
<dbReference type="PROSITE" id="PS00061">
    <property type="entry name" value="ADH_SHORT"/>
    <property type="match status" value="1"/>
</dbReference>
<dbReference type="CDD" id="cd05233">
    <property type="entry name" value="SDR_c"/>
    <property type="match status" value="1"/>
</dbReference>
<name>A0A285UIK6_9STAP</name>
<keyword evidence="10" id="KW-1185">Reference proteome</keyword>
<dbReference type="SUPFAM" id="SSF51735">
    <property type="entry name" value="NAD(P)-binding Rossmann-fold domains"/>
    <property type="match status" value="1"/>
</dbReference>
<evidence type="ECO:0000256" key="1">
    <source>
        <dbReference type="ARBA" id="ARBA00003200"/>
    </source>
</evidence>
<dbReference type="Gene3D" id="3.40.50.720">
    <property type="entry name" value="NAD(P)-binding Rossmann-like Domain"/>
    <property type="match status" value="1"/>
</dbReference>
<evidence type="ECO:0000256" key="3">
    <source>
        <dbReference type="ARBA" id="ARBA00012848"/>
    </source>
</evidence>
<dbReference type="GO" id="GO:0052588">
    <property type="term" value="F:diacetyl reductase ((S)-acetoin forming) (NAD+) activity"/>
    <property type="evidence" value="ECO:0007669"/>
    <property type="project" value="UniProtKB-EC"/>
</dbReference>
<evidence type="ECO:0000256" key="4">
    <source>
        <dbReference type="ARBA" id="ARBA00016110"/>
    </source>
</evidence>
<comment type="similarity">
    <text evidence="2">Belongs to the short-chain dehydrogenases/reductases (SDR) family.</text>
</comment>
<evidence type="ECO:0000256" key="5">
    <source>
        <dbReference type="ARBA" id="ARBA00023002"/>
    </source>
</evidence>
<dbReference type="EMBL" id="OBQF01000003">
    <property type="protein sequence ID" value="SOC41710.1"/>
    <property type="molecule type" value="Genomic_DNA"/>
</dbReference>
<reference evidence="10" key="1">
    <citation type="submission" date="2017-08" db="EMBL/GenBank/DDBJ databases">
        <authorList>
            <person name="Varghese N."/>
            <person name="Submissions S."/>
        </authorList>
    </citation>
    <scope>NUCLEOTIDE SEQUENCE [LARGE SCALE GENOMIC DNA]</scope>
    <source>
        <strain evidence="10">DSM 23173</strain>
    </source>
</reference>
<evidence type="ECO:0000256" key="7">
    <source>
        <dbReference type="ARBA" id="ARBA00031758"/>
    </source>
</evidence>
<dbReference type="PANTHER" id="PTHR24321">
    <property type="entry name" value="DEHYDROGENASES, SHORT CHAIN"/>
    <property type="match status" value="1"/>
</dbReference>
<dbReference type="EC" id="1.1.1.304" evidence="3"/>
<dbReference type="PRINTS" id="PR00081">
    <property type="entry name" value="GDHRDH"/>
</dbReference>
<keyword evidence="5" id="KW-0560">Oxidoreductase</keyword>
<organism evidence="9 10">
    <name type="scientific">Salinicoccus kekensis</name>
    <dbReference type="NCBI Taxonomy" id="714307"/>
    <lineage>
        <taxon>Bacteria</taxon>
        <taxon>Bacillati</taxon>
        <taxon>Bacillota</taxon>
        <taxon>Bacilli</taxon>
        <taxon>Bacillales</taxon>
        <taxon>Staphylococcaceae</taxon>
        <taxon>Salinicoccus</taxon>
    </lineage>
</organism>
<evidence type="ECO:0000313" key="9">
    <source>
        <dbReference type="EMBL" id="SOC41710.1"/>
    </source>
</evidence>
<dbReference type="AlphaFoldDB" id="A0A285UIK6"/>
<dbReference type="NCBIfam" id="NF005559">
    <property type="entry name" value="PRK07231.1"/>
    <property type="match status" value="1"/>
</dbReference>
<accession>A0A285UIK6</accession>
<comment type="function">
    <text evidence="1">Catalyzes the irreversible reduction of 2,3-butanediol to (S)-acetoin in the presence of NADH.</text>
</comment>
<evidence type="ECO:0000256" key="6">
    <source>
        <dbReference type="ARBA" id="ARBA00029989"/>
    </source>
</evidence>
<gene>
    <name evidence="9" type="ORF">SAMN05878391_1388</name>
</gene>
<dbReference type="GO" id="GO:0008206">
    <property type="term" value="P:bile acid metabolic process"/>
    <property type="evidence" value="ECO:0007669"/>
    <property type="project" value="UniProtKB-ARBA"/>
</dbReference>
<proteinExistence type="inferred from homology"/>
<evidence type="ECO:0000256" key="8">
    <source>
        <dbReference type="ARBA" id="ARBA00047315"/>
    </source>
</evidence>
<dbReference type="InterPro" id="IPR002347">
    <property type="entry name" value="SDR_fam"/>
</dbReference>
<dbReference type="Pfam" id="PF13561">
    <property type="entry name" value="adh_short_C2"/>
    <property type="match status" value="1"/>
</dbReference>
<sequence>MMRLKDKVAIVTGGSQGIGRGIVKVFAEEGAKVVIADINSETGELAETEFKNENLQVVFHRADVGDEDDVKDLIRFTAGKFGGVDILVNNAAVNYRKSVLETSLEEWNSLMNVNLTGAFLGSKYAIPEMQKRGGGSIINIVSWHAETTITRLAAYATAKGGLTALTRQMALDYGKDQIRVNAVGPSTVETPMLQKTFDNLEDPEKALEESLAFNPMGRFGTVEDIAKTCLFLASDESSYISGQTIMVDGGQINKVSRPLSFD</sequence>
<dbReference type="Proteomes" id="UP000219412">
    <property type="component" value="Unassembled WGS sequence"/>
</dbReference>